<dbReference type="Pfam" id="PF03031">
    <property type="entry name" value="NIF"/>
    <property type="match status" value="1"/>
</dbReference>
<dbReference type="EMBL" id="JAAARO010000023">
    <property type="protein sequence ID" value="KAF5725415.1"/>
    <property type="molecule type" value="Genomic_DNA"/>
</dbReference>
<keyword evidence="1" id="KW-0811">Translocation</keyword>
<comment type="function">
    <text evidence="1">Essential component of the TIM23 complex, a complex that mediates the translocation of transit peptide-containing proteins across the mitochondrial inner membrane.</text>
</comment>
<reference evidence="3 4" key="1">
    <citation type="journal article" date="2020" name="Nat. Commun.">
        <title>Genome of Tripterygium wilfordii and identification of cytochrome P450 involved in triptolide biosynthesis.</title>
        <authorList>
            <person name="Tu L."/>
            <person name="Su P."/>
            <person name="Zhang Z."/>
            <person name="Gao L."/>
            <person name="Wang J."/>
            <person name="Hu T."/>
            <person name="Zhou J."/>
            <person name="Zhang Y."/>
            <person name="Zhao Y."/>
            <person name="Liu Y."/>
            <person name="Song Y."/>
            <person name="Tong Y."/>
            <person name="Lu Y."/>
            <person name="Yang J."/>
            <person name="Xu C."/>
            <person name="Jia M."/>
            <person name="Peters R.J."/>
            <person name="Huang L."/>
            <person name="Gao W."/>
        </authorList>
    </citation>
    <scope>NUCLEOTIDE SEQUENCE [LARGE SCALE GENOMIC DNA]</scope>
    <source>
        <strain evidence="4">cv. XIE 37</strain>
        <tissue evidence="3">Leaf</tissue>
    </source>
</reference>
<feature type="domain" description="FCP1 homology" evidence="2">
    <location>
        <begin position="72"/>
        <end position="254"/>
    </location>
</feature>
<protein>
    <recommendedName>
        <fullName evidence="1">Mitochondrial import inner membrane translocase subunit TIM50</fullName>
    </recommendedName>
</protein>
<dbReference type="PANTHER" id="PTHR12210">
    <property type="entry name" value="DULLARD PROTEIN PHOSPHATASE"/>
    <property type="match status" value="1"/>
</dbReference>
<keyword evidence="1" id="KW-0496">Mitochondrion</keyword>
<keyword evidence="1" id="KW-0809">Transit peptide</keyword>
<evidence type="ECO:0000259" key="2">
    <source>
        <dbReference type="PROSITE" id="PS50969"/>
    </source>
</evidence>
<dbReference type="InterPro" id="IPR023214">
    <property type="entry name" value="HAD_sf"/>
</dbReference>
<name>A0A7J7BUQ8_TRIWF</name>
<sequence length="298" mass="34470">MTGMERDNNPPEVSVEVMEYGSLRDDRISDKRDDEVLSTDEGKIQDASLTVLNGKEVVLDPLRFLSLRTPMSNLRKKLLVFDLNGLLVDIVSPRPKDCKPDVNIGRQAMFIRPFCLDFLSFCFERFDLAVWSSRKKQNLDRAIDYLFGDMKQKILFIWDVSHCTATNARTLENRHKHLVFKELRMIWEKLHPGLLWENGVYNESNTLLLDDSPYKALLNPPHTAIFPFSFKYQDQNDDKSLGPGGDLRVYLEELATAENIQKFVEQHPFGQKPISEESENWDFYHQFINESSSSSTAN</sequence>
<comment type="subunit">
    <text evidence="1">Component of the TIM23 complex.</text>
</comment>
<dbReference type="Proteomes" id="UP000593562">
    <property type="component" value="Unassembled WGS sequence"/>
</dbReference>
<dbReference type="InterPro" id="IPR004274">
    <property type="entry name" value="FCP1_dom"/>
</dbReference>
<dbReference type="SUPFAM" id="SSF56784">
    <property type="entry name" value="HAD-like"/>
    <property type="match status" value="1"/>
</dbReference>
<dbReference type="InterPro" id="IPR036412">
    <property type="entry name" value="HAD-like_sf"/>
</dbReference>
<keyword evidence="1" id="KW-0653">Protein transport</keyword>
<comment type="caution">
    <text evidence="3">The sequence shown here is derived from an EMBL/GenBank/DDBJ whole genome shotgun (WGS) entry which is preliminary data.</text>
</comment>
<gene>
    <name evidence="3" type="ORF">HS088_TW23G00137</name>
</gene>
<keyword evidence="1" id="KW-0813">Transport</keyword>
<dbReference type="GO" id="GO:0015031">
    <property type="term" value="P:protein transport"/>
    <property type="evidence" value="ECO:0007669"/>
    <property type="project" value="UniProtKB-KW"/>
</dbReference>
<dbReference type="Gene3D" id="3.40.50.1000">
    <property type="entry name" value="HAD superfamily/HAD-like"/>
    <property type="match status" value="1"/>
</dbReference>
<comment type="subcellular location">
    <subcellularLocation>
        <location evidence="1">Mitochondrion inner membrane</location>
        <topology evidence="1">Single-pass membrane protein</topology>
    </subcellularLocation>
</comment>
<dbReference type="PROSITE" id="PS50969">
    <property type="entry name" value="FCP1"/>
    <property type="match status" value="1"/>
</dbReference>
<keyword evidence="4" id="KW-1185">Reference proteome</keyword>
<dbReference type="InParanoid" id="A0A7J7BUQ8"/>
<organism evidence="3 4">
    <name type="scientific">Tripterygium wilfordii</name>
    <name type="common">Thunder God vine</name>
    <dbReference type="NCBI Taxonomy" id="458696"/>
    <lineage>
        <taxon>Eukaryota</taxon>
        <taxon>Viridiplantae</taxon>
        <taxon>Streptophyta</taxon>
        <taxon>Embryophyta</taxon>
        <taxon>Tracheophyta</taxon>
        <taxon>Spermatophyta</taxon>
        <taxon>Magnoliopsida</taxon>
        <taxon>eudicotyledons</taxon>
        <taxon>Gunneridae</taxon>
        <taxon>Pentapetalae</taxon>
        <taxon>rosids</taxon>
        <taxon>fabids</taxon>
        <taxon>Celastrales</taxon>
        <taxon>Celastraceae</taxon>
        <taxon>Tripterygium</taxon>
    </lineage>
</organism>
<dbReference type="GO" id="GO:0005744">
    <property type="term" value="C:TIM23 mitochondrial import inner membrane translocase complex"/>
    <property type="evidence" value="ECO:0007669"/>
    <property type="project" value="UniProtKB-UniRule"/>
</dbReference>
<dbReference type="AlphaFoldDB" id="A0A7J7BUQ8"/>
<accession>A0A7J7BUQ8</accession>
<comment type="similarity">
    <text evidence="1">Belongs to the TIM50 family.</text>
</comment>
<dbReference type="SMART" id="SM00577">
    <property type="entry name" value="CPDc"/>
    <property type="match status" value="1"/>
</dbReference>
<dbReference type="InterPro" id="IPR050365">
    <property type="entry name" value="TIM50"/>
</dbReference>
<evidence type="ECO:0000256" key="1">
    <source>
        <dbReference type="RuleBase" id="RU365079"/>
    </source>
</evidence>
<dbReference type="OrthoDB" id="1711508at2759"/>
<evidence type="ECO:0000313" key="3">
    <source>
        <dbReference type="EMBL" id="KAF5725415.1"/>
    </source>
</evidence>
<evidence type="ECO:0000313" key="4">
    <source>
        <dbReference type="Proteomes" id="UP000593562"/>
    </source>
</evidence>
<proteinExistence type="inferred from homology"/>